<feature type="transmembrane region" description="Helical" evidence="8">
    <location>
        <begin position="327"/>
        <end position="347"/>
    </location>
</feature>
<feature type="transmembrane region" description="Helical" evidence="8">
    <location>
        <begin position="9"/>
        <end position="28"/>
    </location>
</feature>
<dbReference type="InterPro" id="IPR005828">
    <property type="entry name" value="MFS_sugar_transport-like"/>
</dbReference>
<dbReference type="EMBL" id="CP046235">
    <property type="protein sequence ID" value="WFD47370.1"/>
    <property type="molecule type" value="Genomic_DNA"/>
</dbReference>
<comment type="similarity">
    <text evidence="2">Belongs to the major facilitator superfamily. Sugar transporter (TC 2.A.1.1) family.</text>
</comment>
<evidence type="ECO:0000259" key="9">
    <source>
        <dbReference type="PROSITE" id="PS50850"/>
    </source>
</evidence>
<evidence type="ECO:0000256" key="8">
    <source>
        <dbReference type="SAM" id="Phobius"/>
    </source>
</evidence>
<dbReference type="InterPro" id="IPR020846">
    <property type="entry name" value="MFS_dom"/>
</dbReference>
<keyword evidence="11" id="KW-1185">Reference proteome</keyword>
<keyword evidence="5 8" id="KW-1133">Transmembrane helix</keyword>
<keyword evidence="6 8" id="KW-0472">Membrane</keyword>
<name>A0ABY8ERJ1_MALFU</name>
<evidence type="ECO:0000313" key="11">
    <source>
        <dbReference type="Proteomes" id="UP000818624"/>
    </source>
</evidence>
<protein>
    <recommendedName>
        <fullName evidence="9">Major facilitator superfamily (MFS) profile domain-containing protein</fullName>
    </recommendedName>
</protein>
<dbReference type="PRINTS" id="PR00171">
    <property type="entry name" value="SUGRTRNSPORT"/>
</dbReference>
<evidence type="ECO:0000313" key="10">
    <source>
        <dbReference type="EMBL" id="WFD47370.1"/>
    </source>
</evidence>
<evidence type="ECO:0000256" key="3">
    <source>
        <dbReference type="ARBA" id="ARBA00022448"/>
    </source>
</evidence>
<keyword evidence="4 8" id="KW-0812">Transmembrane</keyword>
<dbReference type="Pfam" id="PF00083">
    <property type="entry name" value="Sugar_tr"/>
    <property type="match status" value="1"/>
</dbReference>
<feature type="transmembrane region" description="Helical" evidence="8">
    <location>
        <begin position="353"/>
        <end position="377"/>
    </location>
</feature>
<feature type="transmembrane region" description="Helical" evidence="8">
    <location>
        <begin position="384"/>
        <end position="408"/>
    </location>
</feature>
<evidence type="ECO:0000256" key="2">
    <source>
        <dbReference type="ARBA" id="ARBA00010992"/>
    </source>
</evidence>
<dbReference type="PROSITE" id="PS50850">
    <property type="entry name" value="MFS"/>
    <property type="match status" value="1"/>
</dbReference>
<dbReference type="InterPro" id="IPR036259">
    <property type="entry name" value="MFS_trans_sf"/>
</dbReference>
<comment type="catalytic activity">
    <reaction evidence="7">
        <text>myo-inositol(out) + H(+)(out) = myo-inositol(in) + H(+)(in)</text>
        <dbReference type="Rhea" id="RHEA:60364"/>
        <dbReference type="ChEBI" id="CHEBI:15378"/>
        <dbReference type="ChEBI" id="CHEBI:17268"/>
    </reaction>
</comment>
<dbReference type="Gene3D" id="1.20.1250.20">
    <property type="entry name" value="MFS general substrate transporter like domains"/>
    <property type="match status" value="1"/>
</dbReference>
<organism evidence="10 11">
    <name type="scientific">Malassezia furfur</name>
    <name type="common">Pityriasis versicolor infection agent</name>
    <name type="synonym">Pityrosporum furfur</name>
    <dbReference type="NCBI Taxonomy" id="55194"/>
    <lineage>
        <taxon>Eukaryota</taxon>
        <taxon>Fungi</taxon>
        <taxon>Dikarya</taxon>
        <taxon>Basidiomycota</taxon>
        <taxon>Ustilaginomycotina</taxon>
        <taxon>Malasseziomycetes</taxon>
        <taxon>Malasseziales</taxon>
        <taxon>Malasseziaceae</taxon>
        <taxon>Malassezia</taxon>
    </lineage>
</organism>
<keyword evidence="3" id="KW-0813">Transport</keyword>
<feature type="transmembrane region" description="Helical" evidence="8">
    <location>
        <begin position="294"/>
        <end position="315"/>
    </location>
</feature>
<dbReference type="PANTHER" id="PTHR23503">
    <property type="entry name" value="SOLUTE CARRIER FAMILY 2"/>
    <property type="match status" value="1"/>
</dbReference>
<feature type="transmembrane region" description="Helical" evidence="8">
    <location>
        <begin position="420"/>
        <end position="442"/>
    </location>
</feature>
<gene>
    <name evidence="10" type="ORF">GLX27_002021</name>
</gene>
<feature type="transmembrane region" description="Helical" evidence="8">
    <location>
        <begin position="261"/>
        <end position="282"/>
    </location>
</feature>
<comment type="subcellular location">
    <subcellularLocation>
        <location evidence="1">Membrane</location>
        <topology evidence="1">Multi-pass membrane protein</topology>
    </subcellularLocation>
</comment>
<dbReference type="InterPro" id="IPR045263">
    <property type="entry name" value="GLUT"/>
</dbReference>
<dbReference type="PANTHER" id="PTHR23503:SF8">
    <property type="entry name" value="FACILITATED GLUCOSE TRANSPORTER PROTEIN 1"/>
    <property type="match status" value="1"/>
</dbReference>
<reference evidence="10 11" key="1">
    <citation type="journal article" date="2020" name="Elife">
        <title>Loss of centromere function drives karyotype evolution in closely related Malassezia species.</title>
        <authorList>
            <person name="Sankaranarayanan S.R."/>
            <person name="Ianiri G."/>
            <person name="Coelho M.A."/>
            <person name="Reza M.H."/>
            <person name="Thimmappa B.C."/>
            <person name="Ganguly P."/>
            <person name="Vadnala R.N."/>
            <person name="Sun S."/>
            <person name="Siddharthan R."/>
            <person name="Tellgren-Roth C."/>
            <person name="Dawson T.L."/>
            <person name="Heitman J."/>
            <person name="Sanyal K."/>
        </authorList>
    </citation>
    <scope>NUCLEOTIDE SEQUENCE [LARGE SCALE GENOMIC DNA]</scope>
    <source>
        <strain evidence="10">CBS14141</strain>
    </source>
</reference>
<proteinExistence type="inferred from homology"/>
<dbReference type="Proteomes" id="UP000818624">
    <property type="component" value="Chromosome 2"/>
</dbReference>
<sequence length="451" mass="46979">MARTALRPALVGMVAWITLSVFQFGYGISELNAIETQFTCHDASGCLGFSENAFGLITTMFTVGGALASLGCGSAARYAHLGRKASLQASTAFSFLGSALLGSGTSLTLLSTGRFLQGIGAGIGVVQVPLYLQEIAPPSLAGEIGILNQVAVVTGIFAAQAFGTLAAAHPASWRSVPQISAVIALGQLVIGALWACESPGWLEGEGAHVTTAAHAPSPADLRARLWGREAYETLPVTTEPAGDPTPPAHGWRTDPDFRRGMWIVALTQMAQQFSGVNAILYYSTGILSQLMPSLARIVGLLITVVNGVMTFPPIVLISEKRVGRKALLVGSAAGMGFFCLLLAYSLWNAYALGSAIAILCVIACFSMGLGPVPFVILPEVIPAAYVSLGSSFGLGVNWASNIVVAASFPPLRKALGALDGHTGGLVFLLFGVANLVFAACIARDYRYEGDR</sequence>
<evidence type="ECO:0000256" key="4">
    <source>
        <dbReference type="ARBA" id="ARBA00022692"/>
    </source>
</evidence>
<dbReference type="SUPFAM" id="SSF103473">
    <property type="entry name" value="MFS general substrate transporter"/>
    <property type="match status" value="1"/>
</dbReference>
<feature type="transmembrane region" description="Helical" evidence="8">
    <location>
        <begin position="53"/>
        <end position="79"/>
    </location>
</feature>
<evidence type="ECO:0000256" key="6">
    <source>
        <dbReference type="ARBA" id="ARBA00023136"/>
    </source>
</evidence>
<dbReference type="InterPro" id="IPR003663">
    <property type="entry name" value="Sugar/inositol_transpt"/>
</dbReference>
<evidence type="ECO:0000256" key="7">
    <source>
        <dbReference type="ARBA" id="ARBA00049119"/>
    </source>
</evidence>
<accession>A0ABY8ERJ1</accession>
<feature type="domain" description="Major facilitator superfamily (MFS) profile" evidence="9">
    <location>
        <begin position="13"/>
        <end position="446"/>
    </location>
</feature>
<evidence type="ECO:0000256" key="5">
    <source>
        <dbReference type="ARBA" id="ARBA00022989"/>
    </source>
</evidence>
<evidence type="ECO:0000256" key="1">
    <source>
        <dbReference type="ARBA" id="ARBA00004141"/>
    </source>
</evidence>